<dbReference type="RefSeq" id="WP_245973670.1">
    <property type="nucleotide sequence ID" value="NZ_CP031166.1"/>
</dbReference>
<geneLocation type="plasmid" evidence="4">
    <name>pedy32-46i</name>
</geneLocation>
<organism evidence="3 4">
    <name type="scientific">Euzebya pacifica</name>
    <dbReference type="NCBI Taxonomy" id="1608957"/>
    <lineage>
        <taxon>Bacteria</taxon>
        <taxon>Bacillati</taxon>
        <taxon>Actinomycetota</taxon>
        <taxon>Nitriliruptoria</taxon>
        <taxon>Euzebyales</taxon>
    </lineage>
</organism>
<dbReference type="InterPro" id="IPR034768">
    <property type="entry name" value="4FE4S_WBL"/>
</dbReference>
<dbReference type="Pfam" id="PF02467">
    <property type="entry name" value="Whib"/>
    <property type="match status" value="1"/>
</dbReference>
<evidence type="ECO:0000313" key="3">
    <source>
        <dbReference type="EMBL" id="AXV09856.1"/>
    </source>
</evidence>
<feature type="domain" description="4Fe-4S Wbl-type" evidence="2">
    <location>
        <begin position="29"/>
        <end position="108"/>
    </location>
</feature>
<dbReference type="PROSITE" id="PS51674">
    <property type="entry name" value="4FE4S_WBL"/>
    <property type="match status" value="1"/>
</dbReference>
<dbReference type="AlphaFoldDB" id="A0A346Y5V9"/>
<keyword evidence="3" id="KW-0614">Plasmid</keyword>
<name>A0A346Y5V9_9ACTN</name>
<reference evidence="3 4" key="1">
    <citation type="submission" date="2018-09" db="EMBL/GenBank/DDBJ databases">
        <title>Complete genome sequence of Euzebya sp. DY32-46 isolated from seawater of Pacific Ocean.</title>
        <authorList>
            <person name="Xu L."/>
            <person name="Wu Y.-H."/>
            <person name="Xu X.-W."/>
        </authorList>
    </citation>
    <scope>NUCLEOTIDE SEQUENCE [LARGE SCALE GENOMIC DNA]</scope>
    <source>
        <strain evidence="3 4">DY32-46</strain>
        <plasmid evidence="4">pedy32-46i</plasmid>
    </source>
</reference>
<sequence>MTTATIPSAIATIEPIVVDPNGHWTQLSACNGHSDLMYPDDIAYDADLNPIYVLDDNGDMQPIAVDWAPALAICDGCPVRNECLDQAMQTGDVFWGVLGGMTPEARRKYRASMREHVIPHGTVTGYTNYDCRCDPCMDAYRAATADRENPIVAAEILDIVANARANTPQELAAETADDELARLIAEQSADDGTEPETIPLDELDPQTI</sequence>
<protein>
    <recommendedName>
        <fullName evidence="2">4Fe-4S Wbl-type domain-containing protein</fullName>
    </recommendedName>
</protein>
<gene>
    <name evidence="3" type="ORF">DVS28_b0086</name>
</gene>
<proteinExistence type="predicted"/>
<feature type="compositionally biased region" description="Acidic residues" evidence="1">
    <location>
        <begin position="188"/>
        <end position="208"/>
    </location>
</feature>
<keyword evidence="4" id="KW-1185">Reference proteome</keyword>
<evidence type="ECO:0000313" key="4">
    <source>
        <dbReference type="Proteomes" id="UP000264006"/>
    </source>
</evidence>
<feature type="region of interest" description="Disordered" evidence="1">
    <location>
        <begin position="185"/>
        <end position="208"/>
    </location>
</feature>
<evidence type="ECO:0000256" key="1">
    <source>
        <dbReference type="SAM" id="MobiDB-lite"/>
    </source>
</evidence>
<evidence type="ECO:0000259" key="2">
    <source>
        <dbReference type="PROSITE" id="PS51674"/>
    </source>
</evidence>
<accession>A0A346Y5V9</accession>
<dbReference type="EMBL" id="CP031166">
    <property type="protein sequence ID" value="AXV09856.1"/>
    <property type="molecule type" value="Genomic_DNA"/>
</dbReference>
<dbReference type="KEGG" id="euz:DVS28_b0086"/>
<dbReference type="Proteomes" id="UP000264006">
    <property type="component" value="Plasmid pEDY32-46I"/>
</dbReference>